<dbReference type="EMBL" id="JBHSFV010000002">
    <property type="protein sequence ID" value="MFC4633251.1"/>
    <property type="molecule type" value="Genomic_DNA"/>
</dbReference>
<gene>
    <name evidence="2" type="ORF">ACFO3O_04995</name>
</gene>
<dbReference type="PANTHER" id="PTHR45726">
    <property type="entry name" value="LEUKOTRIENE A-4 HYDROLASE"/>
    <property type="match status" value="1"/>
</dbReference>
<dbReference type="EC" id="3.4.-.-" evidence="2"/>
<protein>
    <submittedName>
        <fullName evidence="2">M1 family metallopeptidase</fullName>
        <ecNumber evidence="2">3.4.-.-</ecNumber>
    </submittedName>
</protein>
<keyword evidence="3" id="KW-1185">Reference proteome</keyword>
<dbReference type="CDD" id="cd09603">
    <property type="entry name" value="M1_APN_like"/>
    <property type="match status" value="1"/>
</dbReference>
<dbReference type="InterPro" id="IPR042097">
    <property type="entry name" value="Aminopeptidase_N-like_N_sf"/>
</dbReference>
<dbReference type="InterPro" id="IPR034015">
    <property type="entry name" value="M1_LTA4H"/>
</dbReference>
<dbReference type="Proteomes" id="UP001596043">
    <property type="component" value="Unassembled WGS sequence"/>
</dbReference>
<proteinExistence type="predicted"/>
<dbReference type="InterPro" id="IPR014782">
    <property type="entry name" value="Peptidase_M1_dom"/>
</dbReference>
<dbReference type="SUPFAM" id="SSF55486">
    <property type="entry name" value="Metalloproteases ('zincins'), catalytic domain"/>
    <property type="match status" value="1"/>
</dbReference>
<keyword evidence="2" id="KW-0378">Hydrolase</keyword>
<organism evidence="2 3">
    <name type="scientific">Dokdonia ponticola</name>
    <dbReference type="NCBI Taxonomy" id="2041041"/>
    <lineage>
        <taxon>Bacteria</taxon>
        <taxon>Pseudomonadati</taxon>
        <taxon>Bacteroidota</taxon>
        <taxon>Flavobacteriia</taxon>
        <taxon>Flavobacteriales</taxon>
        <taxon>Flavobacteriaceae</taxon>
        <taxon>Dokdonia</taxon>
    </lineage>
</organism>
<evidence type="ECO:0000313" key="2">
    <source>
        <dbReference type="EMBL" id="MFC4633251.1"/>
    </source>
</evidence>
<dbReference type="InterPro" id="IPR027268">
    <property type="entry name" value="Peptidase_M4/M1_CTD_sf"/>
</dbReference>
<evidence type="ECO:0000259" key="1">
    <source>
        <dbReference type="Pfam" id="PF01433"/>
    </source>
</evidence>
<dbReference type="Pfam" id="PF01433">
    <property type="entry name" value="Peptidase_M1"/>
    <property type="match status" value="1"/>
</dbReference>
<evidence type="ECO:0000313" key="3">
    <source>
        <dbReference type="Proteomes" id="UP001596043"/>
    </source>
</evidence>
<comment type="caution">
    <text evidence="2">The sequence shown here is derived from an EMBL/GenBank/DDBJ whole genome shotgun (WGS) entry which is preliminary data.</text>
</comment>
<dbReference type="Gene3D" id="2.60.40.1730">
    <property type="entry name" value="tricorn interacting facor f3 domain"/>
    <property type="match status" value="1"/>
</dbReference>
<dbReference type="GO" id="GO:0016787">
    <property type="term" value="F:hydrolase activity"/>
    <property type="evidence" value="ECO:0007669"/>
    <property type="project" value="UniProtKB-KW"/>
</dbReference>
<accession>A0ABV9HSU5</accession>
<dbReference type="PANTHER" id="PTHR45726:SF3">
    <property type="entry name" value="LEUKOTRIENE A-4 HYDROLASE"/>
    <property type="match status" value="1"/>
</dbReference>
<dbReference type="SUPFAM" id="SSF63737">
    <property type="entry name" value="Leukotriene A4 hydrolase N-terminal domain"/>
    <property type="match status" value="1"/>
</dbReference>
<reference evidence="3" key="1">
    <citation type="journal article" date="2019" name="Int. J. Syst. Evol. Microbiol.">
        <title>The Global Catalogue of Microorganisms (GCM) 10K type strain sequencing project: providing services to taxonomists for standard genome sequencing and annotation.</title>
        <authorList>
            <consortium name="The Broad Institute Genomics Platform"/>
            <consortium name="The Broad Institute Genome Sequencing Center for Infectious Disease"/>
            <person name="Wu L."/>
            <person name="Ma J."/>
        </authorList>
    </citation>
    <scope>NUCLEOTIDE SEQUENCE [LARGE SCALE GENOMIC DNA]</scope>
    <source>
        <strain evidence="3">YJ-61-S</strain>
    </source>
</reference>
<name>A0ABV9HSU5_9FLAO</name>
<dbReference type="RefSeq" id="WP_379977447.1">
    <property type="nucleotide sequence ID" value="NZ_JBHSFV010000002.1"/>
</dbReference>
<sequence>MKYLSFLLLCTSLSVFSQKYSRQDTLRGSITPQRAWWDLNHYDLSVNVNPEAQLILGTNVMTYTVLEEGVEELQIDLQSPMELNLITQDGIPLEVRHEGNAHFVKLKKKQEKGAINKLTMGFEGKPRKAKNAPWDGGFSWKKDAKGRPFIATSNQGIGASVWWPNKDHTYDEVDSLDMHVTVPKELTDVSNGRLVGIDSTATTKTYHWTVKNPINSYGVNLNIGHYTHFKEVYQGEKGPLDMEYWVIEENEEKAKEQFKQAPMMMKAFEHWFGPYPFYEDSYKLVEAPYLGMEHQSSVTYGNKYGNGYLGRDLSGTGWGLKFDFIIIHESGHEWFANNITNKDVADMWIHESFTNYSESLFLDYYYGKEAAAAYVIGTRKNIQNDQPIIGTYNVRKTGSGSDMYYKGGNMLHMLRTLVEDDELWRSALRGLNTTFCHQTVTTKQVEHYLSKKLGKDLNAFFDQYLRTTDIPVLEYQKLRNKITFRYTNVVNGFDMPIQMIINDKKEWIYPSKQWRTYKADDRIKDLKIADDFYVELRKINP</sequence>
<feature type="domain" description="Peptidase M1 membrane alanine aminopeptidase" evidence="1">
    <location>
        <begin position="264"/>
        <end position="464"/>
    </location>
</feature>
<dbReference type="Gene3D" id="1.10.390.10">
    <property type="entry name" value="Neutral Protease Domain 2"/>
    <property type="match status" value="1"/>
</dbReference>